<accession>B3QZ45</accession>
<evidence type="ECO:0000256" key="1">
    <source>
        <dbReference type="SAM" id="SignalP"/>
    </source>
</evidence>
<dbReference type="eggNOG" id="COG1917">
    <property type="taxonomic scope" value="Bacteria"/>
</dbReference>
<dbReference type="Gene3D" id="2.60.120.10">
    <property type="entry name" value="Jelly Rolls"/>
    <property type="match status" value="1"/>
</dbReference>
<dbReference type="AlphaFoldDB" id="B3QZ45"/>
<protein>
    <submittedName>
        <fullName evidence="3">Cupin 2 conserved barrel domain protein</fullName>
    </submittedName>
</protein>
<dbReference type="RefSeq" id="WP_012499822.1">
    <property type="nucleotide sequence ID" value="NC_011026.1"/>
</dbReference>
<proteinExistence type="predicted"/>
<feature type="domain" description="Cupin type-2" evidence="2">
    <location>
        <begin position="58"/>
        <end position="126"/>
    </location>
</feature>
<dbReference type="EMBL" id="CP001100">
    <property type="protein sequence ID" value="ACF13738.1"/>
    <property type="molecule type" value="Genomic_DNA"/>
</dbReference>
<keyword evidence="4" id="KW-1185">Reference proteome</keyword>
<feature type="signal peptide" evidence="1">
    <location>
        <begin position="1"/>
        <end position="20"/>
    </location>
</feature>
<dbReference type="PANTHER" id="PTHR36156">
    <property type="entry name" value="SLR2101 PROTEIN"/>
    <property type="match status" value="1"/>
</dbReference>
<organism evidence="3 4">
    <name type="scientific">Chloroherpeton thalassium (strain ATCC 35110 / GB-78)</name>
    <dbReference type="NCBI Taxonomy" id="517418"/>
    <lineage>
        <taxon>Bacteria</taxon>
        <taxon>Pseudomonadati</taxon>
        <taxon>Chlorobiota</taxon>
        <taxon>Chlorobiia</taxon>
        <taxon>Chlorobiales</taxon>
        <taxon>Chloroherpetonaceae</taxon>
        <taxon>Chloroherpeton</taxon>
    </lineage>
</organism>
<dbReference type="STRING" id="517418.Ctha_1275"/>
<name>B3QZ45_CHLT3</name>
<evidence type="ECO:0000313" key="4">
    <source>
        <dbReference type="Proteomes" id="UP000001208"/>
    </source>
</evidence>
<feature type="chain" id="PRO_5002797792" evidence="1">
    <location>
        <begin position="21"/>
        <end position="138"/>
    </location>
</feature>
<evidence type="ECO:0000313" key="3">
    <source>
        <dbReference type="EMBL" id="ACF13738.1"/>
    </source>
</evidence>
<dbReference type="Pfam" id="PF07883">
    <property type="entry name" value="Cupin_2"/>
    <property type="match status" value="1"/>
</dbReference>
<dbReference type="InterPro" id="IPR011051">
    <property type="entry name" value="RmlC_Cupin_sf"/>
</dbReference>
<dbReference type="Proteomes" id="UP000001208">
    <property type="component" value="Chromosome"/>
</dbReference>
<reference evidence="3 4" key="1">
    <citation type="submission" date="2008-06" db="EMBL/GenBank/DDBJ databases">
        <title>Complete sequence of Chloroherpeton thalassium ATCC 35110.</title>
        <authorList>
            <consortium name="US DOE Joint Genome Institute"/>
            <person name="Lucas S."/>
            <person name="Copeland A."/>
            <person name="Lapidus A."/>
            <person name="Glavina del Rio T."/>
            <person name="Dalin E."/>
            <person name="Tice H."/>
            <person name="Bruce D."/>
            <person name="Goodwin L."/>
            <person name="Pitluck S."/>
            <person name="Schmutz J."/>
            <person name="Larimer F."/>
            <person name="Land M."/>
            <person name="Hauser L."/>
            <person name="Kyrpides N."/>
            <person name="Mikhailova N."/>
            <person name="Liu Z."/>
            <person name="Li T."/>
            <person name="Zhao F."/>
            <person name="Overmann J."/>
            <person name="Bryant D.A."/>
            <person name="Richardson P."/>
        </authorList>
    </citation>
    <scope>NUCLEOTIDE SEQUENCE [LARGE SCALE GENOMIC DNA]</scope>
    <source>
        <strain evidence="4">ATCC 35110 / GB-78</strain>
    </source>
</reference>
<dbReference type="KEGG" id="cts:Ctha_1275"/>
<dbReference type="InterPro" id="IPR014710">
    <property type="entry name" value="RmlC-like_jellyroll"/>
</dbReference>
<gene>
    <name evidence="3" type="ordered locus">Ctha_1275</name>
</gene>
<dbReference type="PANTHER" id="PTHR36156:SF2">
    <property type="entry name" value="CUPIN TYPE-2 DOMAIN-CONTAINING PROTEIN"/>
    <property type="match status" value="1"/>
</dbReference>
<dbReference type="HOGENOM" id="CLU_136176_1_0_10"/>
<dbReference type="CDD" id="cd02236">
    <property type="entry name" value="cupin_CV2614-like"/>
    <property type="match status" value="1"/>
</dbReference>
<dbReference type="InterPro" id="IPR013096">
    <property type="entry name" value="Cupin_2"/>
</dbReference>
<keyword evidence="1" id="KW-0732">Signal</keyword>
<dbReference type="OrthoDB" id="287220at2"/>
<dbReference type="InterPro" id="IPR047142">
    <property type="entry name" value="OryJ/VirC-like"/>
</dbReference>
<dbReference type="SUPFAM" id="SSF51182">
    <property type="entry name" value="RmlC-like cupins"/>
    <property type="match status" value="1"/>
</dbReference>
<evidence type="ECO:0000259" key="2">
    <source>
        <dbReference type="Pfam" id="PF07883"/>
    </source>
</evidence>
<sequence>MKKILLGLVFLLSATCAGLAQQVETVGVEVLAKTTESWDGNTLPTYATGQPEVTILKITIPPKMKLEVHRHPIINAGVLLKGKLTVVTENEEILHMKAGDAIVEVVNKWHYGKNESDEPAEILVFYAGIKGEPVTVKK</sequence>